<accession>A0A402D043</accession>
<dbReference type="Proteomes" id="UP000287394">
    <property type="component" value="Chromosome"/>
</dbReference>
<dbReference type="AlphaFoldDB" id="A0A402D043"/>
<dbReference type="KEGG" id="ccot:CCAX7_57980"/>
<protein>
    <submittedName>
        <fullName evidence="1">Uncharacterized protein</fullName>
    </submittedName>
</protein>
<gene>
    <name evidence="1" type="ORF">CCAX7_57980</name>
</gene>
<dbReference type="RefSeq" id="WP_119322917.1">
    <property type="nucleotide sequence ID" value="NZ_AP025739.1"/>
</dbReference>
<evidence type="ECO:0000313" key="1">
    <source>
        <dbReference type="EMBL" id="BDI33747.1"/>
    </source>
</evidence>
<organism evidence="1 2">
    <name type="scientific">Capsulimonas corticalis</name>
    <dbReference type="NCBI Taxonomy" id="2219043"/>
    <lineage>
        <taxon>Bacteria</taxon>
        <taxon>Bacillati</taxon>
        <taxon>Armatimonadota</taxon>
        <taxon>Armatimonadia</taxon>
        <taxon>Capsulimonadales</taxon>
        <taxon>Capsulimonadaceae</taxon>
        <taxon>Capsulimonas</taxon>
    </lineage>
</organism>
<reference evidence="1 2" key="1">
    <citation type="journal article" date="2019" name="Int. J. Syst. Evol. Microbiol.">
        <title>Capsulimonas corticalis gen. nov., sp. nov., an aerobic capsulated bacterium, of a novel bacterial order, Capsulimonadales ord. nov., of the class Armatimonadia of the phylum Armatimonadetes.</title>
        <authorList>
            <person name="Li J."/>
            <person name="Kudo C."/>
            <person name="Tonouchi A."/>
        </authorList>
    </citation>
    <scope>NUCLEOTIDE SEQUENCE [LARGE SCALE GENOMIC DNA]</scope>
    <source>
        <strain evidence="1 2">AX-7</strain>
    </source>
</reference>
<keyword evidence="2" id="KW-1185">Reference proteome</keyword>
<name>A0A402D043_9BACT</name>
<dbReference type="OrthoDB" id="282074at2"/>
<proteinExistence type="predicted"/>
<dbReference type="EMBL" id="AP025739">
    <property type="protein sequence ID" value="BDI33747.1"/>
    <property type="molecule type" value="Genomic_DNA"/>
</dbReference>
<evidence type="ECO:0000313" key="2">
    <source>
        <dbReference type="Proteomes" id="UP000287394"/>
    </source>
</evidence>
<sequence>MLTQVLRSPASPRRYSAAQGIALYLWMRFRRMFELIAAVWLISALADQMFLTGRIASFADAVKGPHLISMVLIPGLLLLAPMVAISEIDENLWTLPVRTQTLVGWLMCYGCAGVALFWIANAVCVWRPAGLDVPIWWPAALLVAIQATALGVRCQPFTFGALHALIYSLCTIFLVVGGGIAYANHVTPEALGVRYLTVAALAYILGVVGAERMRSGDWIGGVSHADVNSGRTLQGKFRSASRAQAWFEWRNHGFYITAAVAGLGALTLPVLFIPLISEIRVITLLTHGAHHVYANMWAANVPPFLVVAVLYFSLVFGCASPGMRESDKTLSQFLATRPVDCTGLVAGKLRAAALSAGAAWASLAPFFLIWMLLPAYEYGQREFLGQALWSALATVIDARWVMAGVAGFLLLLLLSWKLQVDTLFLQLTGRPWAPWAFTGIIVLPLAIPPFYSHVLHNAAFQPYLAGAAVGAALVKLASTAFIVRALRRRGIISARTLNISLAVWAGAALLLIGLFCATLAPYHIAWWQTAAGVLLFMPGVRLALAPLALAWDRSR</sequence>